<dbReference type="AlphaFoldDB" id="A0A367LS60"/>
<dbReference type="GO" id="GO:0005886">
    <property type="term" value="C:plasma membrane"/>
    <property type="evidence" value="ECO:0007669"/>
    <property type="project" value="TreeGrafter"/>
</dbReference>
<dbReference type="EMBL" id="LKCN02000001">
    <property type="protein sequence ID" value="RCI17227.1"/>
    <property type="molecule type" value="Genomic_DNA"/>
</dbReference>
<dbReference type="InterPro" id="IPR036259">
    <property type="entry name" value="MFS_trans_sf"/>
</dbReference>
<dbReference type="OrthoDB" id="5215911at2759"/>
<evidence type="ECO:0000256" key="3">
    <source>
        <dbReference type="ARBA" id="ARBA00022989"/>
    </source>
</evidence>
<dbReference type="InterPro" id="IPR005829">
    <property type="entry name" value="Sugar_transporter_CS"/>
</dbReference>
<dbReference type="STRING" id="1330021.A0A367LS60"/>
<dbReference type="Proteomes" id="UP000253664">
    <property type="component" value="Unassembled WGS sequence"/>
</dbReference>
<evidence type="ECO:0000313" key="7">
    <source>
        <dbReference type="EMBL" id="RCI17227.1"/>
    </source>
</evidence>
<dbReference type="PANTHER" id="PTHR23502:SF20">
    <property type="entry name" value="TRANSPORTER, PUTATIVE (AFU_ORTHOLOGUE AFUA_6G13880)-RELATED"/>
    <property type="match status" value="1"/>
</dbReference>
<feature type="transmembrane region" description="Helical" evidence="5">
    <location>
        <begin position="618"/>
        <end position="636"/>
    </location>
</feature>
<dbReference type="Pfam" id="PF07690">
    <property type="entry name" value="MFS_1"/>
    <property type="match status" value="1"/>
</dbReference>
<keyword evidence="3 5" id="KW-1133">Transmembrane helix</keyword>
<evidence type="ECO:0000259" key="6">
    <source>
        <dbReference type="PROSITE" id="PS50850"/>
    </source>
</evidence>
<feature type="transmembrane region" description="Helical" evidence="5">
    <location>
        <begin position="485"/>
        <end position="509"/>
    </location>
</feature>
<feature type="transmembrane region" description="Helical" evidence="5">
    <location>
        <begin position="585"/>
        <end position="606"/>
    </location>
</feature>
<feature type="transmembrane region" description="Helical" evidence="5">
    <location>
        <begin position="529"/>
        <end position="550"/>
    </location>
</feature>
<feature type="transmembrane region" description="Helical" evidence="5">
    <location>
        <begin position="556"/>
        <end position="573"/>
    </location>
</feature>
<sequence length="654" mass="70125">MSTSGGGSSKRALLTCLRKQRFLQNCKLREADEIQIHTCISADVGISDQPVKMDDEKTDDNLAMEREDPSLQGYTRVYPFQTISQEVQTYGGDATSTNPLTDRARSSSLSLLPNPLGDGFGRGTCLPLTMVMLLVGRGFLLIQMAWGVLEDTRMAFPPGTIRLTSSDDVENGEQGPCMASSAPSEKHLKRRAGVVLHPQPSDSPDDPLNWSWQCKISHFLLLALGASLTNAASVMLTPGLIPLTEAFESEEKSVSLFTIGIVALWTTIGGHITVAGSDVWGRRPFYITSVGILALANLLASVTLTLPTLVIMRAVSGLASAPFLLLTPASVTDVFFSHERAAYLAVLVAVLNAGGQLGVVVSGYIVQAVGVSALFKLSAAAYAAFFVVAYFFLFETAHYERESVPSSSNQTSSINLKNPRDVFNDRMSQKSFIRGLLDPILLLVLPPVSYSVITFGVYLTLVISLPILVVEIIRGEPYGLSALEAGLACLPLAIITIIAGPLNGALMAVSARFMASNNGDSKGVFEPEFRLMTLLFCAPVTVGGLIGLSVSTTQQLPLQWVLSWLCVVFVYVVDCFPASTGQSFTLINLSAAMGIFIASDGLVTWSTTSGTSTVFDDLAALSAIILLPTVPICIMGKRIRSKLARMEWTRSLSA</sequence>
<dbReference type="PANTHER" id="PTHR23502">
    <property type="entry name" value="MAJOR FACILITATOR SUPERFAMILY"/>
    <property type="match status" value="1"/>
</dbReference>
<feature type="transmembrane region" description="Helical" evidence="5">
    <location>
        <begin position="285"/>
        <end position="304"/>
    </location>
</feature>
<comment type="subcellular location">
    <subcellularLocation>
        <location evidence="1">Membrane</location>
        <topology evidence="1">Multi-pass membrane protein</topology>
    </subcellularLocation>
</comment>
<dbReference type="InterPro" id="IPR011701">
    <property type="entry name" value="MFS"/>
</dbReference>
<dbReference type="PROSITE" id="PS00216">
    <property type="entry name" value="SUGAR_TRANSPORT_1"/>
    <property type="match status" value="1"/>
</dbReference>
<evidence type="ECO:0000256" key="2">
    <source>
        <dbReference type="ARBA" id="ARBA00022692"/>
    </source>
</evidence>
<feature type="transmembrane region" description="Helical" evidence="5">
    <location>
        <begin position="373"/>
        <end position="393"/>
    </location>
</feature>
<protein>
    <recommendedName>
        <fullName evidence="6">Major facilitator superfamily (MFS) profile domain-containing protein</fullName>
    </recommendedName>
</protein>
<feature type="transmembrane region" description="Helical" evidence="5">
    <location>
        <begin position="310"/>
        <end position="329"/>
    </location>
</feature>
<feature type="transmembrane region" description="Helical" evidence="5">
    <location>
        <begin position="341"/>
        <end position="367"/>
    </location>
</feature>
<dbReference type="Gene3D" id="1.20.1250.20">
    <property type="entry name" value="MFS general substrate transporter like domains"/>
    <property type="match status" value="1"/>
</dbReference>
<keyword evidence="4 5" id="KW-0472">Membrane</keyword>
<feature type="transmembrane region" description="Helical" evidence="5">
    <location>
        <begin position="128"/>
        <end position="149"/>
    </location>
</feature>
<dbReference type="InterPro" id="IPR020846">
    <property type="entry name" value="MFS_dom"/>
</dbReference>
<proteinExistence type="predicted"/>
<dbReference type="PROSITE" id="PS50850">
    <property type="entry name" value="MFS"/>
    <property type="match status" value="1"/>
</dbReference>
<evidence type="ECO:0000256" key="1">
    <source>
        <dbReference type="ARBA" id="ARBA00004141"/>
    </source>
</evidence>
<organism evidence="7 8">
    <name type="scientific">Ophiocordyceps polyrhachis-furcata BCC 54312</name>
    <dbReference type="NCBI Taxonomy" id="1330021"/>
    <lineage>
        <taxon>Eukaryota</taxon>
        <taxon>Fungi</taxon>
        <taxon>Dikarya</taxon>
        <taxon>Ascomycota</taxon>
        <taxon>Pezizomycotina</taxon>
        <taxon>Sordariomycetes</taxon>
        <taxon>Hypocreomycetidae</taxon>
        <taxon>Hypocreales</taxon>
        <taxon>Ophiocordycipitaceae</taxon>
        <taxon>Ophiocordyceps</taxon>
    </lineage>
</organism>
<name>A0A367LS60_9HYPO</name>
<feature type="transmembrane region" description="Helical" evidence="5">
    <location>
        <begin position="253"/>
        <end position="273"/>
    </location>
</feature>
<feature type="transmembrane region" description="Helical" evidence="5">
    <location>
        <begin position="219"/>
        <end position="241"/>
    </location>
</feature>
<keyword evidence="8" id="KW-1185">Reference proteome</keyword>
<evidence type="ECO:0000313" key="8">
    <source>
        <dbReference type="Proteomes" id="UP000253664"/>
    </source>
</evidence>
<gene>
    <name evidence="7" type="ORF">L249_3179</name>
</gene>
<accession>A0A367LS60</accession>
<feature type="transmembrane region" description="Helical" evidence="5">
    <location>
        <begin position="440"/>
        <end position="473"/>
    </location>
</feature>
<dbReference type="GO" id="GO:0140115">
    <property type="term" value="P:export across plasma membrane"/>
    <property type="evidence" value="ECO:0007669"/>
    <property type="project" value="UniProtKB-ARBA"/>
</dbReference>
<evidence type="ECO:0000256" key="4">
    <source>
        <dbReference type="ARBA" id="ARBA00023136"/>
    </source>
</evidence>
<feature type="domain" description="Major facilitator superfamily (MFS) profile" evidence="6">
    <location>
        <begin position="218"/>
        <end position="654"/>
    </location>
</feature>
<comment type="caution">
    <text evidence="7">The sequence shown here is derived from an EMBL/GenBank/DDBJ whole genome shotgun (WGS) entry which is preliminary data.</text>
</comment>
<reference evidence="7 8" key="1">
    <citation type="journal article" date="2015" name="BMC Genomics">
        <title>Insights from the genome of Ophiocordyceps polyrhachis-furcata to pathogenicity and host specificity in insect fungi.</title>
        <authorList>
            <person name="Wichadakul D."/>
            <person name="Kobmoo N."/>
            <person name="Ingsriswang S."/>
            <person name="Tangphatsornruang S."/>
            <person name="Chantasingh D."/>
            <person name="Luangsa-ard J.J."/>
            <person name="Eurwilaichitr L."/>
        </authorList>
    </citation>
    <scope>NUCLEOTIDE SEQUENCE [LARGE SCALE GENOMIC DNA]</scope>
    <source>
        <strain evidence="7 8">BCC 54312</strain>
    </source>
</reference>
<dbReference type="GO" id="GO:0042908">
    <property type="term" value="P:xenobiotic transport"/>
    <property type="evidence" value="ECO:0007669"/>
    <property type="project" value="UniProtKB-ARBA"/>
</dbReference>
<dbReference type="SUPFAM" id="SSF103473">
    <property type="entry name" value="MFS general substrate transporter"/>
    <property type="match status" value="1"/>
</dbReference>
<dbReference type="GO" id="GO:0022857">
    <property type="term" value="F:transmembrane transporter activity"/>
    <property type="evidence" value="ECO:0007669"/>
    <property type="project" value="InterPro"/>
</dbReference>
<evidence type="ECO:0000256" key="5">
    <source>
        <dbReference type="SAM" id="Phobius"/>
    </source>
</evidence>
<keyword evidence="2 5" id="KW-0812">Transmembrane</keyword>